<evidence type="ECO:0000259" key="2">
    <source>
        <dbReference type="Pfam" id="PF25169"/>
    </source>
</evidence>
<proteinExistence type="predicted"/>
<dbReference type="Pfam" id="PF06054">
    <property type="entry name" value="CoiA_nuc"/>
    <property type="match status" value="1"/>
</dbReference>
<reference evidence="3 4" key="1">
    <citation type="submission" date="2014-04" db="EMBL/GenBank/DDBJ databases">
        <title>Pseudoalteromonas galatheae sp. nov., isolated from a deep-sea polychaete near Canal Concepcion, Chile.</title>
        <authorList>
            <person name="Machado H.R."/>
            <person name="Gram L."/>
            <person name="Vynne N.G."/>
        </authorList>
    </citation>
    <scope>NUCLEOTIDE SEQUENCE [LARGE SCALE GENOMIC DNA]</scope>
    <source>
        <strain evidence="3 4">KMM216</strain>
    </source>
</reference>
<accession>A0ABD3YCL0</accession>
<dbReference type="EMBL" id="JJNZ01000008">
    <property type="protein sequence ID" value="KDC52875.1"/>
    <property type="molecule type" value="Genomic_DNA"/>
</dbReference>
<name>A0ABD3YCL0_9GAMM</name>
<dbReference type="AlphaFoldDB" id="A0ABD3YCL0"/>
<dbReference type="Pfam" id="PF25169">
    <property type="entry name" value="DUF7830"/>
    <property type="match status" value="1"/>
</dbReference>
<dbReference type="RefSeq" id="WP_033028542.1">
    <property type="nucleotide sequence ID" value="NZ_JJNZ01000008.1"/>
</dbReference>
<gene>
    <name evidence="3" type="ORF">DC53_02815</name>
</gene>
<sequence>MELKAKFMSTVSKVFLPDEGKGYTSNEILFLDEAGLFKLRRFLREPEGLGSILCATCFQSLILAGTPSQKHHFKHPIGSEDCPVKSTTTLTDSELHAISYNGVKESKKHKDYKTTISNLLKSEVEYENIRVEQTYREQFQTGLAKAWRRPDISFYSNTHNMDIAIELVLDQVPLDVIVARNRFFKEQGATVLWLFLQDKNNFTRKDIFYSSNENLYVFDLESKITSRDQNKLFFKCFYTQYEIDDLGFQVQVVSSEQSKLVSLNDLHFNENSLTYFDVQQSEIDAKDEAEQIYKQRQLENDDYRKRLDEKRKSRLSGNSAHASVADKYIQPRVIQEGLIAELNEICKKLKCHCGNEDMTQFRSKACFIYCKLCGNSVLYD</sequence>
<evidence type="ECO:0000259" key="1">
    <source>
        <dbReference type="Pfam" id="PF06054"/>
    </source>
</evidence>
<dbReference type="InterPro" id="IPR057152">
    <property type="entry name" value="DUF7830"/>
</dbReference>
<feature type="domain" description="DUF7830" evidence="2">
    <location>
        <begin position="21"/>
        <end position="88"/>
    </location>
</feature>
<evidence type="ECO:0000313" key="4">
    <source>
        <dbReference type="Proteomes" id="UP000027154"/>
    </source>
</evidence>
<evidence type="ECO:0000313" key="3">
    <source>
        <dbReference type="EMBL" id="KDC52875.1"/>
    </source>
</evidence>
<dbReference type="InterPro" id="IPR010330">
    <property type="entry name" value="CoiA_nuc"/>
</dbReference>
<comment type="caution">
    <text evidence="3">The sequence shown here is derived from an EMBL/GenBank/DDBJ whole genome shotgun (WGS) entry which is preliminary data.</text>
</comment>
<dbReference type="Proteomes" id="UP000027154">
    <property type="component" value="Unassembled WGS sequence"/>
</dbReference>
<organism evidence="3 4">
    <name type="scientific">Pseudoalteromonas fuliginea</name>
    <dbReference type="NCBI Taxonomy" id="1872678"/>
    <lineage>
        <taxon>Bacteria</taxon>
        <taxon>Pseudomonadati</taxon>
        <taxon>Pseudomonadota</taxon>
        <taxon>Gammaproteobacteria</taxon>
        <taxon>Alteromonadales</taxon>
        <taxon>Pseudoalteromonadaceae</taxon>
        <taxon>Pseudoalteromonas</taxon>
    </lineage>
</organism>
<protein>
    <submittedName>
        <fullName evidence="3">Uncharacterized protein</fullName>
    </submittedName>
</protein>
<feature type="domain" description="Competence protein CoiA nuclease-like" evidence="1">
    <location>
        <begin position="105"/>
        <end position="223"/>
    </location>
</feature>